<reference evidence="2 3" key="1">
    <citation type="journal article" name="Sci. Rep.">
        <title>Telomere-to-telomere assembled and centromere annotated genomes of the two main subspecies of the button mushroom Agaricus bisporus reveal especially polymorphic chromosome ends.</title>
        <authorList>
            <person name="Sonnenberg A.S.M."/>
            <person name="Sedaghat-Telgerd N."/>
            <person name="Lavrijssen B."/>
            <person name="Ohm R.A."/>
            <person name="Hendrickx P.M."/>
            <person name="Scholtmeijer K."/>
            <person name="Baars J.J.P."/>
            <person name="van Peer A."/>
        </authorList>
    </citation>
    <scope>NUCLEOTIDE SEQUENCE [LARGE SCALE GENOMIC DNA]</scope>
    <source>
        <strain evidence="2 3">H119_p4</strain>
    </source>
</reference>
<proteinExistence type="predicted"/>
<gene>
    <name evidence="2" type="ORF">Agabi119p4_8488</name>
</gene>
<name>A0A8H7EYT4_AGABI</name>
<sequence>MYLDVLVNKIWEVWQAAEGPVVMEKGKQKAGDSTTGTSGPPTIQCETQTAHETPDIPSAPQTDSNLLQLPPSLSRSRASSIGMTTRQLDKLSMNAPPSQSDLQAFTIAQLKDWLLESNIDAPKTKPKAFYIQEILTKIGPGPEDIAARLKGMVGGKTKKKSALSN</sequence>
<protein>
    <submittedName>
        <fullName evidence="2">Uncharacterized protein</fullName>
    </submittedName>
</protein>
<organism evidence="2 3">
    <name type="scientific">Agaricus bisporus var. burnettii</name>
    <dbReference type="NCBI Taxonomy" id="192524"/>
    <lineage>
        <taxon>Eukaryota</taxon>
        <taxon>Fungi</taxon>
        <taxon>Dikarya</taxon>
        <taxon>Basidiomycota</taxon>
        <taxon>Agaricomycotina</taxon>
        <taxon>Agaricomycetes</taxon>
        <taxon>Agaricomycetidae</taxon>
        <taxon>Agaricales</taxon>
        <taxon>Agaricineae</taxon>
        <taxon>Agaricaceae</taxon>
        <taxon>Agaricus</taxon>
    </lineage>
</organism>
<evidence type="ECO:0000313" key="2">
    <source>
        <dbReference type="EMBL" id="KAF7763951.1"/>
    </source>
</evidence>
<feature type="region of interest" description="Disordered" evidence="1">
    <location>
        <begin position="24"/>
        <end position="65"/>
    </location>
</feature>
<dbReference type="Proteomes" id="UP000629468">
    <property type="component" value="Unassembled WGS sequence"/>
</dbReference>
<accession>A0A8H7EYT4</accession>
<evidence type="ECO:0000313" key="3">
    <source>
        <dbReference type="Proteomes" id="UP000629468"/>
    </source>
</evidence>
<dbReference type="EMBL" id="JABXXO010000011">
    <property type="protein sequence ID" value="KAF7763951.1"/>
    <property type="molecule type" value="Genomic_DNA"/>
</dbReference>
<dbReference type="AlphaFoldDB" id="A0A8H7EYT4"/>
<feature type="compositionally biased region" description="Low complexity" evidence="1">
    <location>
        <begin position="33"/>
        <end position="42"/>
    </location>
</feature>
<comment type="caution">
    <text evidence="2">The sequence shown here is derived from an EMBL/GenBank/DDBJ whole genome shotgun (WGS) entry which is preliminary data.</text>
</comment>
<evidence type="ECO:0000256" key="1">
    <source>
        <dbReference type="SAM" id="MobiDB-lite"/>
    </source>
</evidence>